<evidence type="ECO:0000313" key="2">
    <source>
        <dbReference type="Proteomes" id="UP000619244"/>
    </source>
</evidence>
<keyword evidence="2" id="KW-1185">Reference proteome</keyword>
<dbReference type="EMBL" id="BMVU01000021">
    <property type="protein sequence ID" value="GGX84640.1"/>
    <property type="molecule type" value="Genomic_DNA"/>
</dbReference>
<organism evidence="1 2">
    <name type="scientific">Streptomyces minutiscleroticus</name>
    <dbReference type="NCBI Taxonomy" id="68238"/>
    <lineage>
        <taxon>Bacteria</taxon>
        <taxon>Bacillati</taxon>
        <taxon>Actinomycetota</taxon>
        <taxon>Actinomycetes</taxon>
        <taxon>Kitasatosporales</taxon>
        <taxon>Streptomycetaceae</taxon>
        <taxon>Streptomyces</taxon>
    </lineage>
</organism>
<dbReference type="Proteomes" id="UP000619244">
    <property type="component" value="Unassembled WGS sequence"/>
</dbReference>
<gene>
    <name evidence="1" type="ORF">GCM10010358_43590</name>
</gene>
<dbReference type="RefSeq" id="WP_351284889.1">
    <property type="nucleotide sequence ID" value="NZ_JBEPCH010000244.1"/>
</dbReference>
<dbReference type="AlphaFoldDB" id="A0A918U2X1"/>
<proteinExistence type="predicted"/>
<name>A0A918U2X1_9ACTN</name>
<comment type="caution">
    <text evidence="1">The sequence shown here is derived from an EMBL/GenBank/DDBJ whole genome shotgun (WGS) entry which is preliminary data.</text>
</comment>
<sequence length="59" mass="6659">MDSSHDDPLRQAREDHEAHLRNCRQCGADGVPCPVAKHLRRVYNNLARQAGRRPDAAAR</sequence>
<reference evidence="1" key="1">
    <citation type="journal article" date="2014" name="Int. J. Syst. Evol. Microbiol.">
        <title>Complete genome sequence of Corynebacterium casei LMG S-19264T (=DSM 44701T), isolated from a smear-ripened cheese.</title>
        <authorList>
            <consortium name="US DOE Joint Genome Institute (JGI-PGF)"/>
            <person name="Walter F."/>
            <person name="Albersmeier A."/>
            <person name="Kalinowski J."/>
            <person name="Ruckert C."/>
        </authorList>
    </citation>
    <scope>NUCLEOTIDE SEQUENCE</scope>
    <source>
        <strain evidence="1">JCM 4790</strain>
    </source>
</reference>
<accession>A0A918U2X1</accession>
<protein>
    <submittedName>
        <fullName evidence="1">Uncharacterized protein</fullName>
    </submittedName>
</protein>
<reference evidence="1" key="2">
    <citation type="submission" date="2020-09" db="EMBL/GenBank/DDBJ databases">
        <authorList>
            <person name="Sun Q."/>
            <person name="Ohkuma M."/>
        </authorList>
    </citation>
    <scope>NUCLEOTIDE SEQUENCE</scope>
    <source>
        <strain evidence="1">JCM 4790</strain>
    </source>
</reference>
<evidence type="ECO:0000313" key="1">
    <source>
        <dbReference type="EMBL" id="GGX84640.1"/>
    </source>
</evidence>